<name>A0A8T2T1K1_CERRI</name>
<comment type="caution">
    <text evidence="1">The sequence shown here is derived from an EMBL/GenBank/DDBJ whole genome shotgun (WGS) entry which is preliminary data.</text>
</comment>
<dbReference type="Proteomes" id="UP000825935">
    <property type="component" value="Chromosome 16"/>
</dbReference>
<dbReference type="PANTHER" id="PTHR31960:SF26">
    <property type="entry name" value="F-BOX DOMAIN CONTAINING PROTEIN"/>
    <property type="match status" value="1"/>
</dbReference>
<reference evidence="1" key="1">
    <citation type="submission" date="2021-08" db="EMBL/GenBank/DDBJ databases">
        <title>WGS assembly of Ceratopteris richardii.</title>
        <authorList>
            <person name="Marchant D.B."/>
            <person name="Chen G."/>
            <person name="Jenkins J."/>
            <person name="Shu S."/>
            <person name="Leebens-Mack J."/>
            <person name="Grimwood J."/>
            <person name="Schmutz J."/>
            <person name="Soltis P."/>
            <person name="Soltis D."/>
            <person name="Chen Z.-H."/>
        </authorList>
    </citation>
    <scope>NUCLEOTIDE SEQUENCE</scope>
    <source>
        <strain evidence="1">Whitten #5841</strain>
        <tissue evidence="1">Leaf</tissue>
    </source>
</reference>
<evidence type="ECO:0000313" key="1">
    <source>
        <dbReference type="EMBL" id="KAH7388288.1"/>
    </source>
</evidence>
<dbReference type="EMBL" id="CM035421">
    <property type="protein sequence ID" value="KAH7388288.1"/>
    <property type="molecule type" value="Genomic_DNA"/>
</dbReference>
<gene>
    <name evidence="1" type="ORF">KP509_16G068100</name>
</gene>
<accession>A0A8T2T1K1</accession>
<evidence type="ECO:0008006" key="3">
    <source>
        <dbReference type="Google" id="ProtNLM"/>
    </source>
</evidence>
<dbReference type="PANTHER" id="PTHR31960">
    <property type="entry name" value="F-BOX PROTEIN PP2-A15"/>
    <property type="match status" value="1"/>
</dbReference>
<organism evidence="1 2">
    <name type="scientific">Ceratopteris richardii</name>
    <name type="common">Triangle waterfern</name>
    <dbReference type="NCBI Taxonomy" id="49495"/>
    <lineage>
        <taxon>Eukaryota</taxon>
        <taxon>Viridiplantae</taxon>
        <taxon>Streptophyta</taxon>
        <taxon>Embryophyta</taxon>
        <taxon>Tracheophyta</taxon>
        <taxon>Polypodiopsida</taxon>
        <taxon>Polypodiidae</taxon>
        <taxon>Polypodiales</taxon>
        <taxon>Pteridineae</taxon>
        <taxon>Pteridaceae</taxon>
        <taxon>Parkerioideae</taxon>
        <taxon>Ceratopteris</taxon>
    </lineage>
</organism>
<protein>
    <recommendedName>
        <fullName evidence="3">F-box protein</fullName>
    </recommendedName>
</protein>
<dbReference type="AlphaFoldDB" id="A0A8T2T1K1"/>
<proteinExistence type="predicted"/>
<evidence type="ECO:0000313" key="2">
    <source>
        <dbReference type="Proteomes" id="UP000825935"/>
    </source>
</evidence>
<keyword evidence="2" id="KW-1185">Reference proteome</keyword>
<sequence>MSASEQTDEEGSSHAVAAEHPLAAYEWLASRVLSLIDDAREVCRLALVNRTFYNASSSDTVWEKRLPQLDHLTAIYSNAIHQHLLHLFKRDLYLKLCSSVLSDDGLQRFWIDPASG</sequence>
<dbReference type="InterPro" id="IPR036047">
    <property type="entry name" value="F-box-like_dom_sf"/>
</dbReference>
<dbReference type="OrthoDB" id="9970274at2759"/>
<dbReference type="SUPFAM" id="SSF81383">
    <property type="entry name" value="F-box domain"/>
    <property type="match status" value="1"/>
</dbReference>